<dbReference type="STRING" id="1121391.SAMN02745206_00774"/>
<evidence type="ECO:0000256" key="7">
    <source>
        <dbReference type="HAMAP-Rule" id="MF_01325"/>
    </source>
</evidence>
<dbReference type="SUPFAM" id="SSF50447">
    <property type="entry name" value="Translation proteins"/>
    <property type="match status" value="1"/>
</dbReference>
<evidence type="ECO:0000256" key="8">
    <source>
        <dbReference type="RuleBase" id="RU003905"/>
    </source>
</evidence>
<comment type="similarity">
    <text evidence="1 7 8">Belongs to the universal ribosomal protein uL3 family.</text>
</comment>
<keyword evidence="5 7" id="KW-0687">Ribonucleoprotein</keyword>
<dbReference type="GO" id="GO:0003735">
    <property type="term" value="F:structural constituent of ribosome"/>
    <property type="evidence" value="ECO:0007669"/>
    <property type="project" value="UniProtKB-UniRule"/>
</dbReference>
<keyword evidence="2 7" id="KW-0699">rRNA-binding</keyword>
<dbReference type="FunFam" id="3.30.160.810:FF:000001">
    <property type="entry name" value="50S ribosomal protein L3"/>
    <property type="match status" value="1"/>
</dbReference>
<dbReference type="Proteomes" id="UP000184076">
    <property type="component" value="Unassembled WGS sequence"/>
</dbReference>
<dbReference type="InterPro" id="IPR009000">
    <property type="entry name" value="Transl_B-barrel_sf"/>
</dbReference>
<organism evidence="10 11">
    <name type="scientific">Desulfacinum infernum DSM 9756</name>
    <dbReference type="NCBI Taxonomy" id="1121391"/>
    <lineage>
        <taxon>Bacteria</taxon>
        <taxon>Pseudomonadati</taxon>
        <taxon>Thermodesulfobacteriota</taxon>
        <taxon>Syntrophobacteria</taxon>
        <taxon>Syntrophobacterales</taxon>
        <taxon>Syntrophobacteraceae</taxon>
        <taxon>Desulfacinum</taxon>
    </lineage>
</organism>
<evidence type="ECO:0000256" key="2">
    <source>
        <dbReference type="ARBA" id="ARBA00022730"/>
    </source>
</evidence>
<dbReference type="Gene3D" id="2.40.30.10">
    <property type="entry name" value="Translation factors"/>
    <property type="match status" value="1"/>
</dbReference>
<evidence type="ECO:0000313" key="10">
    <source>
        <dbReference type="EMBL" id="SHE73358.1"/>
    </source>
</evidence>
<evidence type="ECO:0000256" key="9">
    <source>
        <dbReference type="RuleBase" id="RU003906"/>
    </source>
</evidence>
<dbReference type="InterPro" id="IPR019927">
    <property type="entry name" value="Ribosomal_uL3_bac/org-type"/>
</dbReference>
<keyword evidence="11" id="KW-1185">Reference proteome</keyword>
<evidence type="ECO:0000256" key="3">
    <source>
        <dbReference type="ARBA" id="ARBA00022884"/>
    </source>
</evidence>
<dbReference type="NCBIfam" id="TIGR03625">
    <property type="entry name" value="L3_bact"/>
    <property type="match status" value="1"/>
</dbReference>
<name>A0A1M4VWK8_9BACT</name>
<protein>
    <recommendedName>
        <fullName evidence="6 7">Large ribosomal subunit protein uL3</fullName>
    </recommendedName>
</protein>
<comment type="function">
    <text evidence="7 9">One of the primary rRNA binding proteins, it binds directly near the 3'-end of the 23S rRNA, where it nucleates assembly of the 50S subunit.</text>
</comment>
<evidence type="ECO:0000256" key="1">
    <source>
        <dbReference type="ARBA" id="ARBA00006540"/>
    </source>
</evidence>
<dbReference type="OrthoDB" id="9806135at2"/>
<dbReference type="HAMAP" id="MF_01325_B">
    <property type="entry name" value="Ribosomal_uL3_B"/>
    <property type="match status" value="1"/>
</dbReference>
<evidence type="ECO:0000256" key="4">
    <source>
        <dbReference type="ARBA" id="ARBA00022980"/>
    </source>
</evidence>
<dbReference type="InterPro" id="IPR019926">
    <property type="entry name" value="Ribosomal_uL3_CS"/>
</dbReference>
<dbReference type="FunFam" id="2.40.30.10:FF:000004">
    <property type="entry name" value="50S ribosomal protein L3"/>
    <property type="match status" value="1"/>
</dbReference>
<dbReference type="Gene3D" id="3.30.160.810">
    <property type="match status" value="1"/>
</dbReference>
<gene>
    <name evidence="7" type="primary">rplC</name>
    <name evidence="10" type="ORF">SAMN02745206_00774</name>
</gene>
<sequence>MVKALIGRKLGMTQVFADDGSVVPVTVIQAGPCVVTQVKVPERDGYSALQLGFGTKSEKKVNRPMKGHLDKVGKGYFQALREVRVDNVDEFEMGQVIGTDVFEIGDRVDVTGISKGKGFAGTIKRWGFSRGPETHGCKNIREPGSTGCATFPGRVIKGKKMAGQKGNKRVTTLNLKIVDVRPEENLLLIKGAVPGAKNGLVFIRKTNRVK</sequence>
<dbReference type="GO" id="GO:0022625">
    <property type="term" value="C:cytosolic large ribosomal subunit"/>
    <property type="evidence" value="ECO:0007669"/>
    <property type="project" value="TreeGrafter"/>
</dbReference>
<dbReference type="EMBL" id="FQVB01000006">
    <property type="protein sequence ID" value="SHE73358.1"/>
    <property type="molecule type" value="Genomic_DNA"/>
</dbReference>
<dbReference type="GO" id="GO:0019843">
    <property type="term" value="F:rRNA binding"/>
    <property type="evidence" value="ECO:0007669"/>
    <property type="project" value="UniProtKB-UniRule"/>
</dbReference>
<dbReference type="InterPro" id="IPR000597">
    <property type="entry name" value="Ribosomal_uL3"/>
</dbReference>
<dbReference type="AlphaFoldDB" id="A0A1M4VWK8"/>
<dbReference type="RefSeq" id="WP_073037118.1">
    <property type="nucleotide sequence ID" value="NZ_FQVB01000006.1"/>
</dbReference>
<evidence type="ECO:0000313" key="11">
    <source>
        <dbReference type="Proteomes" id="UP000184076"/>
    </source>
</evidence>
<dbReference type="PANTHER" id="PTHR11229:SF16">
    <property type="entry name" value="LARGE RIBOSOMAL SUBUNIT PROTEIN UL3C"/>
    <property type="match status" value="1"/>
</dbReference>
<comment type="subunit">
    <text evidence="7 9">Part of the 50S ribosomal subunit. Forms a cluster with proteins L14 and L19.</text>
</comment>
<keyword evidence="3 7" id="KW-0694">RNA-binding</keyword>
<reference evidence="11" key="1">
    <citation type="submission" date="2016-11" db="EMBL/GenBank/DDBJ databases">
        <authorList>
            <person name="Varghese N."/>
            <person name="Submissions S."/>
        </authorList>
    </citation>
    <scope>NUCLEOTIDE SEQUENCE [LARGE SCALE GENOMIC DNA]</scope>
    <source>
        <strain evidence="11">DSM 9756</strain>
    </source>
</reference>
<dbReference type="Pfam" id="PF00297">
    <property type="entry name" value="Ribosomal_L3"/>
    <property type="match status" value="1"/>
</dbReference>
<evidence type="ECO:0000256" key="5">
    <source>
        <dbReference type="ARBA" id="ARBA00023274"/>
    </source>
</evidence>
<accession>A0A1M4VWK8</accession>
<keyword evidence="4 7" id="KW-0689">Ribosomal protein</keyword>
<dbReference type="PROSITE" id="PS00474">
    <property type="entry name" value="RIBOSOMAL_L3"/>
    <property type="match status" value="1"/>
</dbReference>
<dbReference type="PANTHER" id="PTHR11229">
    <property type="entry name" value="50S RIBOSOMAL PROTEIN L3"/>
    <property type="match status" value="1"/>
</dbReference>
<proteinExistence type="inferred from homology"/>
<dbReference type="GO" id="GO:0006412">
    <property type="term" value="P:translation"/>
    <property type="evidence" value="ECO:0007669"/>
    <property type="project" value="UniProtKB-UniRule"/>
</dbReference>
<evidence type="ECO:0000256" key="6">
    <source>
        <dbReference type="ARBA" id="ARBA00035243"/>
    </source>
</evidence>